<evidence type="ECO:0000256" key="1">
    <source>
        <dbReference type="SAM" id="MobiDB-lite"/>
    </source>
</evidence>
<keyword evidence="2" id="KW-1185">Reference proteome</keyword>
<sequence>MPPSRQIEKVELFLLTSESEFSYKGLCKADINLGPKVLVVKQNDRNKTTIEIPFYYPFVMHKNILCHVSPTKLHDIVLVFSTNTTCKDVYDILFKYQVKKKLNVENATNLNGLIDRIIIPLSNEVFDNPNVSESTKDCIVQILRPKKAASMEDVKDIFVKSELSEPAPRETASTSPTILQMPPVKLEMESELSRKRKNNKTKDTTTALETIFVNKKCKTEVPDEVPAIEEIVCNGNDGVQFIELGLLTHICTPILYTPAQTYDALGTMGLGSILPPLSGTLNIELNNMILPGTSTCDKRNTTCEIPSTFHESLYSDDTDLSNITIKLKTEIMEAAKNLKKDKASAILAPNIVNQTSRILKPADYELRNYFQGVELKQRLIVFYPDNRNFCFPYTYETANRRFVCARCRRNKRLVVAHVRHHSNGDEYIELGLLNHLCPPLSYNISTPLQNDLVGTIESLSDNISSSEMPDISSESSTSSLRNSESPFAAGVTSAGTNDNETEALTSQSPLYELQMVNKNGKRKPQLLVFPYSDKQLAYYYYFDTKCNYFICGKCRKRLHYVTARLQKDVNGENSVKLNGKPHICLLMPYKSADE</sequence>
<dbReference type="Proteomes" id="UP000887577">
    <property type="component" value="Unplaced"/>
</dbReference>
<accession>A0A914YVA8</accession>
<feature type="region of interest" description="Disordered" evidence="1">
    <location>
        <begin position="463"/>
        <end position="504"/>
    </location>
</feature>
<evidence type="ECO:0000313" key="3">
    <source>
        <dbReference type="WBParaSite" id="PSU_v2.g3911.t1"/>
    </source>
</evidence>
<name>A0A914YVA8_9BILA</name>
<dbReference type="WBParaSite" id="PSU_v2.g3911.t1">
    <property type="protein sequence ID" value="PSU_v2.g3911.t1"/>
    <property type="gene ID" value="PSU_v2.g3911"/>
</dbReference>
<evidence type="ECO:0000313" key="2">
    <source>
        <dbReference type="Proteomes" id="UP000887577"/>
    </source>
</evidence>
<protein>
    <submittedName>
        <fullName evidence="3">Uncharacterized protein</fullName>
    </submittedName>
</protein>
<dbReference type="AlphaFoldDB" id="A0A914YVA8"/>
<reference evidence="3" key="1">
    <citation type="submission" date="2022-11" db="UniProtKB">
        <authorList>
            <consortium name="WormBaseParasite"/>
        </authorList>
    </citation>
    <scope>IDENTIFICATION</scope>
</reference>
<feature type="compositionally biased region" description="Low complexity" evidence="1">
    <location>
        <begin position="464"/>
        <end position="485"/>
    </location>
</feature>
<proteinExistence type="predicted"/>
<organism evidence="2 3">
    <name type="scientific">Panagrolaimus superbus</name>
    <dbReference type="NCBI Taxonomy" id="310955"/>
    <lineage>
        <taxon>Eukaryota</taxon>
        <taxon>Metazoa</taxon>
        <taxon>Ecdysozoa</taxon>
        <taxon>Nematoda</taxon>
        <taxon>Chromadorea</taxon>
        <taxon>Rhabditida</taxon>
        <taxon>Tylenchina</taxon>
        <taxon>Panagrolaimomorpha</taxon>
        <taxon>Panagrolaimoidea</taxon>
        <taxon>Panagrolaimidae</taxon>
        <taxon>Panagrolaimus</taxon>
    </lineage>
</organism>
<feature type="compositionally biased region" description="Polar residues" evidence="1">
    <location>
        <begin position="493"/>
        <end position="504"/>
    </location>
</feature>